<evidence type="ECO:0000256" key="1">
    <source>
        <dbReference type="ARBA" id="ARBA00001966"/>
    </source>
</evidence>
<dbReference type="AlphaFoldDB" id="A0A3S3U8P9"/>
<evidence type="ECO:0000259" key="7">
    <source>
        <dbReference type="PROSITE" id="PS51918"/>
    </source>
</evidence>
<comment type="caution">
    <text evidence="8">The sequence shown here is derived from an EMBL/GenBank/DDBJ whole genome shotgun (WGS) entry which is preliminary data.</text>
</comment>
<dbReference type="PIRSF" id="PIRSF037420">
    <property type="entry name" value="PQQ_syn_pqqE"/>
    <property type="match status" value="1"/>
</dbReference>
<dbReference type="InterPro" id="IPR050377">
    <property type="entry name" value="Radical_SAM_PqqE_MftC-like"/>
</dbReference>
<evidence type="ECO:0000256" key="2">
    <source>
        <dbReference type="ARBA" id="ARBA00022485"/>
    </source>
</evidence>
<dbReference type="InterPro" id="IPR007197">
    <property type="entry name" value="rSAM"/>
</dbReference>
<dbReference type="GO" id="GO:0003824">
    <property type="term" value="F:catalytic activity"/>
    <property type="evidence" value="ECO:0007669"/>
    <property type="project" value="InterPro"/>
</dbReference>
<dbReference type="Proteomes" id="UP000287853">
    <property type="component" value="Unassembled WGS sequence"/>
</dbReference>
<dbReference type="CDD" id="cd21109">
    <property type="entry name" value="SPASM"/>
    <property type="match status" value="1"/>
</dbReference>
<dbReference type="EMBL" id="MTKO01000067">
    <property type="protein sequence ID" value="RWX46247.1"/>
    <property type="molecule type" value="Genomic_DNA"/>
</dbReference>
<evidence type="ECO:0000313" key="8">
    <source>
        <dbReference type="EMBL" id="RWX46247.1"/>
    </source>
</evidence>
<dbReference type="CDD" id="cd01335">
    <property type="entry name" value="Radical_SAM"/>
    <property type="match status" value="1"/>
</dbReference>
<evidence type="ECO:0000313" key="9">
    <source>
        <dbReference type="Proteomes" id="UP000287853"/>
    </source>
</evidence>
<dbReference type="Gene3D" id="3.20.20.70">
    <property type="entry name" value="Aldolase class I"/>
    <property type="match status" value="1"/>
</dbReference>
<sequence>MLFPSAPLSYAVELTYACNNSCTGCANVWGTRRQQVLTRWRNLFDRIAPSDHPGKYAELIRLTGGEPTLHPELAQIVDHVDSLGVAHVLFTNGRWSAPSRIIEIYQNRQNCLGMLISLHGSMPAAHNTLVKDDNAFAETCANIRRAADAGIEVFTNTILTKESCEQVEDIIRLSSELGAEYAVFNRFLGGDNPHQPAKDQLREAVLLIEELHGQGVSCRIGNCVPKCFAPNSTEGSNAGIEHCAISPQGLVRPDNLTETVFGNIFEQSITEIWQSEQAQQYRQQIASACLECVELSRCRGGDRSAALEQGRHQDPLMTGPLREAEPETLHLDPTWKPIARFRIRKNHSDIWLLVTTGQYLLPLPQSRF</sequence>
<dbReference type="InterPro" id="IPR017200">
    <property type="entry name" value="PqqE-like"/>
</dbReference>
<keyword evidence="3" id="KW-0949">S-adenosyl-L-methionine</keyword>
<comment type="cofactor">
    <cofactor evidence="1">
        <name>[4Fe-4S] cluster</name>
        <dbReference type="ChEBI" id="CHEBI:49883"/>
    </cofactor>
</comment>
<dbReference type="SFLD" id="SFLDG01067">
    <property type="entry name" value="SPASM/twitch_domain_containing"/>
    <property type="match status" value="1"/>
</dbReference>
<dbReference type="PANTHER" id="PTHR11228">
    <property type="entry name" value="RADICAL SAM DOMAIN PROTEIN"/>
    <property type="match status" value="1"/>
</dbReference>
<dbReference type="SFLD" id="SFLDS00029">
    <property type="entry name" value="Radical_SAM"/>
    <property type="match status" value="1"/>
</dbReference>
<protein>
    <submittedName>
        <fullName evidence="8">Radical SAM additional 4Fe4S-binding SPASM domain-containing protein</fullName>
    </submittedName>
</protein>
<evidence type="ECO:0000256" key="5">
    <source>
        <dbReference type="ARBA" id="ARBA00023004"/>
    </source>
</evidence>
<dbReference type="SUPFAM" id="SSF102114">
    <property type="entry name" value="Radical SAM enzymes"/>
    <property type="match status" value="1"/>
</dbReference>
<evidence type="ECO:0000256" key="3">
    <source>
        <dbReference type="ARBA" id="ARBA00022691"/>
    </source>
</evidence>
<accession>A0A3S3U8P9</accession>
<evidence type="ECO:0000256" key="4">
    <source>
        <dbReference type="ARBA" id="ARBA00022723"/>
    </source>
</evidence>
<organism evidence="8 9">
    <name type="scientific">Candidatus Electrothrix aarhusensis</name>
    <dbReference type="NCBI Taxonomy" id="1859131"/>
    <lineage>
        <taxon>Bacteria</taxon>
        <taxon>Pseudomonadati</taxon>
        <taxon>Thermodesulfobacteriota</taxon>
        <taxon>Desulfobulbia</taxon>
        <taxon>Desulfobulbales</taxon>
        <taxon>Desulfobulbaceae</taxon>
        <taxon>Candidatus Electrothrix</taxon>
    </lineage>
</organism>
<dbReference type="Pfam" id="PF13186">
    <property type="entry name" value="SPASM"/>
    <property type="match status" value="1"/>
</dbReference>
<reference evidence="8 9" key="1">
    <citation type="submission" date="2017-01" db="EMBL/GenBank/DDBJ databases">
        <title>The cable genome- insights into the physiology and evolution of filamentous bacteria capable of sulfide oxidation via long distance electron transfer.</title>
        <authorList>
            <person name="Schreiber L."/>
            <person name="Bjerg J.T."/>
            <person name="Boggild A."/>
            <person name="Van De Vossenberg J."/>
            <person name="Meysman F."/>
            <person name="Nielsen L.P."/>
            <person name="Schramm A."/>
            <person name="Kjeldsen K.U."/>
        </authorList>
    </citation>
    <scope>NUCLEOTIDE SEQUENCE [LARGE SCALE GENOMIC DNA]</scope>
    <source>
        <strain evidence="8">MCF</strain>
    </source>
</reference>
<dbReference type="GO" id="GO:0051539">
    <property type="term" value="F:4 iron, 4 sulfur cluster binding"/>
    <property type="evidence" value="ECO:0007669"/>
    <property type="project" value="UniProtKB-KW"/>
</dbReference>
<keyword evidence="9" id="KW-1185">Reference proteome</keyword>
<evidence type="ECO:0000256" key="6">
    <source>
        <dbReference type="ARBA" id="ARBA00023014"/>
    </source>
</evidence>
<dbReference type="InterPro" id="IPR023885">
    <property type="entry name" value="4Fe4S-binding_SPASM_dom"/>
</dbReference>
<keyword evidence="5" id="KW-0408">Iron</keyword>
<name>A0A3S3U8P9_9BACT</name>
<keyword evidence="6" id="KW-0411">Iron-sulfur</keyword>
<keyword evidence="4" id="KW-0479">Metal-binding</keyword>
<dbReference type="PANTHER" id="PTHR11228:SF7">
    <property type="entry name" value="PQQA PEPTIDE CYCLASE"/>
    <property type="match status" value="1"/>
</dbReference>
<feature type="domain" description="Radical SAM core" evidence="7">
    <location>
        <begin position="4"/>
        <end position="219"/>
    </location>
</feature>
<keyword evidence="2" id="KW-0004">4Fe-4S</keyword>
<dbReference type="InterPro" id="IPR058240">
    <property type="entry name" value="rSAM_sf"/>
</dbReference>
<dbReference type="Pfam" id="PF04055">
    <property type="entry name" value="Radical_SAM"/>
    <property type="match status" value="1"/>
</dbReference>
<proteinExistence type="predicted"/>
<dbReference type="PROSITE" id="PS51918">
    <property type="entry name" value="RADICAL_SAM"/>
    <property type="match status" value="1"/>
</dbReference>
<gene>
    <name evidence="8" type="ORF">H206_00785</name>
</gene>
<dbReference type="GO" id="GO:0046872">
    <property type="term" value="F:metal ion binding"/>
    <property type="evidence" value="ECO:0007669"/>
    <property type="project" value="UniProtKB-KW"/>
</dbReference>
<dbReference type="InterPro" id="IPR013785">
    <property type="entry name" value="Aldolase_TIM"/>
</dbReference>